<name>A0AAD8H4G4_9APIA</name>
<evidence type="ECO:0000256" key="4">
    <source>
        <dbReference type="ARBA" id="ARBA00023229"/>
    </source>
</evidence>
<comment type="caution">
    <text evidence="5">The sequence shown here is derived from an EMBL/GenBank/DDBJ whole genome shotgun (WGS) entry which is preliminary data.</text>
</comment>
<gene>
    <name evidence="5" type="ORF">POM88_044452</name>
</gene>
<dbReference type="Gene3D" id="3.40.50.2000">
    <property type="entry name" value="Glycogen Phosphorylase B"/>
    <property type="match status" value="2"/>
</dbReference>
<comment type="pathway">
    <text evidence="1">Secondary metabolite biosynthesis; terpenoid biosynthesis.</text>
</comment>
<reference evidence="5" key="1">
    <citation type="submission" date="2023-02" db="EMBL/GenBank/DDBJ databases">
        <title>Genome of toxic invasive species Heracleum sosnowskyi carries increased number of genes despite the absence of recent whole-genome duplications.</title>
        <authorList>
            <person name="Schelkunov M."/>
            <person name="Shtratnikova V."/>
            <person name="Makarenko M."/>
            <person name="Klepikova A."/>
            <person name="Omelchenko D."/>
            <person name="Novikova G."/>
            <person name="Obukhova E."/>
            <person name="Bogdanov V."/>
            <person name="Penin A."/>
            <person name="Logacheva M."/>
        </authorList>
    </citation>
    <scope>NUCLEOTIDE SEQUENCE</scope>
    <source>
        <strain evidence="5">Hsosn_3</strain>
        <tissue evidence="5">Leaf</tissue>
    </source>
</reference>
<accession>A0AAD8H4G4</accession>
<dbReference type="GO" id="GO:0008299">
    <property type="term" value="P:isoprenoid biosynthetic process"/>
    <property type="evidence" value="ECO:0007669"/>
    <property type="project" value="UniProtKB-KW"/>
</dbReference>
<keyword evidence="3" id="KW-0808">Transferase</keyword>
<dbReference type="GO" id="GO:0080043">
    <property type="term" value="F:quercetin 3-O-glucosyltransferase activity"/>
    <property type="evidence" value="ECO:0007669"/>
    <property type="project" value="TreeGrafter"/>
</dbReference>
<dbReference type="InterPro" id="IPR002213">
    <property type="entry name" value="UDP_glucos_trans"/>
</dbReference>
<keyword evidence="6" id="KW-1185">Reference proteome</keyword>
<sequence length="305" mass="34555">MKRKCTDHLRTYNAGILKTEEIFQLSPAMPAMSTSTFVWTCFTDLATRKIIFDFFAKINESLKLTGWIVCNSSHDLDSAEFTLFPDMLPISPLSASNELGHQAGNFWAEDSACMSWLDKQPASSVIYVAFGSFTVFDKTQFQELALDLELTNKPFLWVVHPDLTDGSNEAYPEGFEDRIGCCGRMVGWSPQEKVLRHPSVACFISHCGWNSTTEGLSNGVPFLCWPYFADQLLNETYICDVWKVGLGFQKDENGIITEIKNKVELLLGDKDYMERLILLKERLVSGVRGDGRSNQNFSNFVDWMK</sequence>
<dbReference type="SUPFAM" id="SSF53756">
    <property type="entry name" value="UDP-Glycosyltransferase/glycogen phosphorylase"/>
    <property type="match status" value="1"/>
</dbReference>
<evidence type="ECO:0000313" key="5">
    <source>
        <dbReference type="EMBL" id="KAK1359978.1"/>
    </source>
</evidence>
<keyword evidence="4" id="KW-0414">Isoprene biosynthesis</keyword>
<organism evidence="5 6">
    <name type="scientific">Heracleum sosnowskyi</name>
    <dbReference type="NCBI Taxonomy" id="360622"/>
    <lineage>
        <taxon>Eukaryota</taxon>
        <taxon>Viridiplantae</taxon>
        <taxon>Streptophyta</taxon>
        <taxon>Embryophyta</taxon>
        <taxon>Tracheophyta</taxon>
        <taxon>Spermatophyta</taxon>
        <taxon>Magnoliopsida</taxon>
        <taxon>eudicotyledons</taxon>
        <taxon>Gunneridae</taxon>
        <taxon>Pentapetalae</taxon>
        <taxon>asterids</taxon>
        <taxon>campanulids</taxon>
        <taxon>Apiales</taxon>
        <taxon>Apiaceae</taxon>
        <taxon>Apioideae</taxon>
        <taxon>apioid superclade</taxon>
        <taxon>Tordylieae</taxon>
        <taxon>Tordyliinae</taxon>
        <taxon>Heracleum</taxon>
    </lineage>
</organism>
<dbReference type="EMBL" id="JAUIZM010000010">
    <property type="protein sequence ID" value="KAK1359978.1"/>
    <property type="molecule type" value="Genomic_DNA"/>
</dbReference>
<evidence type="ECO:0000256" key="3">
    <source>
        <dbReference type="ARBA" id="ARBA00022679"/>
    </source>
</evidence>
<dbReference type="Proteomes" id="UP001237642">
    <property type="component" value="Unassembled WGS sequence"/>
</dbReference>
<dbReference type="CDD" id="cd03784">
    <property type="entry name" value="GT1_Gtf-like"/>
    <property type="match status" value="1"/>
</dbReference>
<evidence type="ECO:0000256" key="1">
    <source>
        <dbReference type="ARBA" id="ARBA00004721"/>
    </source>
</evidence>
<dbReference type="Pfam" id="PF00201">
    <property type="entry name" value="UDPGT"/>
    <property type="match status" value="1"/>
</dbReference>
<reference evidence="5" key="2">
    <citation type="submission" date="2023-05" db="EMBL/GenBank/DDBJ databases">
        <authorList>
            <person name="Schelkunov M.I."/>
        </authorList>
    </citation>
    <scope>NUCLEOTIDE SEQUENCE</scope>
    <source>
        <strain evidence="5">Hsosn_3</strain>
        <tissue evidence="5">Leaf</tissue>
    </source>
</reference>
<dbReference type="GO" id="GO:0080044">
    <property type="term" value="F:quercetin 7-O-glucosyltransferase activity"/>
    <property type="evidence" value="ECO:0007669"/>
    <property type="project" value="TreeGrafter"/>
</dbReference>
<dbReference type="PANTHER" id="PTHR11926">
    <property type="entry name" value="GLUCOSYL/GLUCURONOSYL TRANSFERASES"/>
    <property type="match status" value="1"/>
</dbReference>
<dbReference type="PANTHER" id="PTHR11926:SF1412">
    <property type="entry name" value="UDP-GLYCOSYLTRANSFERASE 83A1-LIKE"/>
    <property type="match status" value="1"/>
</dbReference>
<protein>
    <submittedName>
        <fullName evidence="5">UDP-Glycosyltransferase superfamily protein</fullName>
    </submittedName>
</protein>
<dbReference type="AlphaFoldDB" id="A0AAD8H4G4"/>
<evidence type="ECO:0000313" key="6">
    <source>
        <dbReference type="Proteomes" id="UP001237642"/>
    </source>
</evidence>
<evidence type="ECO:0000256" key="2">
    <source>
        <dbReference type="ARBA" id="ARBA00009995"/>
    </source>
</evidence>
<dbReference type="FunFam" id="3.40.50.2000:FF:000061">
    <property type="entry name" value="UDP-glycosyltransferase 83A1"/>
    <property type="match status" value="1"/>
</dbReference>
<comment type="similarity">
    <text evidence="2">Belongs to the UDP-glycosyltransferase family.</text>
</comment>
<proteinExistence type="inferred from homology"/>